<proteinExistence type="predicted"/>
<dbReference type="EMBL" id="CP036299">
    <property type="protein sequence ID" value="QDV29414.1"/>
    <property type="molecule type" value="Genomic_DNA"/>
</dbReference>
<evidence type="ECO:0000313" key="1">
    <source>
        <dbReference type="EMBL" id="QDV29414.1"/>
    </source>
</evidence>
<reference evidence="1 2" key="1">
    <citation type="submission" date="2019-02" db="EMBL/GenBank/DDBJ databases">
        <title>Deep-cultivation of Planctomycetes and their phenomic and genomic characterization uncovers novel biology.</title>
        <authorList>
            <person name="Wiegand S."/>
            <person name="Jogler M."/>
            <person name="Boedeker C."/>
            <person name="Pinto D."/>
            <person name="Vollmers J."/>
            <person name="Rivas-Marin E."/>
            <person name="Kohn T."/>
            <person name="Peeters S.H."/>
            <person name="Heuer A."/>
            <person name="Rast P."/>
            <person name="Oberbeckmann S."/>
            <person name="Bunk B."/>
            <person name="Jeske O."/>
            <person name="Meyerdierks A."/>
            <person name="Storesund J.E."/>
            <person name="Kallscheuer N."/>
            <person name="Luecker S."/>
            <person name="Lage O.M."/>
            <person name="Pohl T."/>
            <person name="Merkel B.J."/>
            <person name="Hornburger P."/>
            <person name="Mueller R.-W."/>
            <person name="Bruemmer F."/>
            <person name="Labrenz M."/>
            <person name="Spormann A.M."/>
            <person name="Op den Camp H."/>
            <person name="Overmann J."/>
            <person name="Amann R."/>
            <person name="Jetten M.S.M."/>
            <person name="Mascher T."/>
            <person name="Medema M.H."/>
            <person name="Devos D.P."/>
            <person name="Kaster A.-K."/>
            <person name="Ovreas L."/>
            <person name="Rohde M."/>
            <person name="Galperin M.Y."/>
            <person name="Jogler C."/>
        </authorList>
    </citation>
    <scope>NUCLEOTIDE SEQUENCE [LARGE SCALE GENOMIC DNA]</scope>
    <source>
        <strain evidence="1 2">Spb1</strain>
    </source>
</reference>
<accession>A0A518GLJ0</accession>
<dbReference type="AlphaFoldDB" id="A0A518GLJ0"/>
<sequence length="45" mass="5128">MPSQAKSYRSMILLNAQCATELLRFLRTIDFLLALLAITEDDQGR</sequence>
<evidence type="ECO:0000313" key="2">
    <source>
        <dbReference type="Proteomes" id="UP000315349"/>
    </source>
</evidence>
<keyword evidence="2" id="KW-1185">Reference proteome</keyword>
<protein>
    <submittedName>
        <fullName evidence="1">Uncharacterized protein</fullName>
    </submittedName>
</protein>
<gene>
    <name evidence="1" type="ORF">Spb1_13180</name>
</gene>
<name>A0A518GLJ0_9PLAN</name>
<dbReference type="Proteomes" id="UP000315349">
    <property type="component" value="Chromosome"/>
</dbReference>
<organism evidence="1 2">
    <name type="scientific">Planctopirus ephydatiae</name>
    <dbReference type="NCBI Taxonomy" id="2528019"/>
    <lineage>
        <taxon>Bacteria</taxon>
        <taxon>Pseudomonadati</taxon>
        <taxon>Planctomycetota</taxon>
        <taxon>Planctomycetia</taxon>
        <taxon>Planctomycetales</taxon>
        <taxon>Planctomycetaceae</taxon>
        <taxon>Planctopirus</taxon>
    </lineage>
</organism>
<dbReference type="KEGG" id="peh:Spb1_13180"/>